<dbReference type="PANTHER" id="PTHR12526:SF595">
    <property type="entry name" value="BLL5217 PROTEIN"/>
    <property type="match status" value="1"/>
</dbReference>
<organism evidence="3 4">
    <name type="scientific">Hyphomicrobium denitrificans 1NES1</name>
    <dbReference type="NCBI Taxonomy" id="670307"/>
    <lineage>
        <taxon>Bacteria</taxon>
        <taxon>Pseudomonadati</taxon>
        <taxon>Pseudomonadota</taxon>
        <taxon>Alphaproteobacteria</taxon>
        <taxon>Hyphomicrobiales</taxon>
        <taxon>Hyphomicrobiaceae</taxon>
        <taxon>Hyphomicrobium</taxon>
    </lineage>
</organism>
<proteinExistence type="predicted"/>
<dbReference type="KEGG" id="hdt:HYPDE_31843"/>
<evidence type="ECO:0000259" key="1">
    <source>
        <dbReference type="Pfam" id="PF00534"/>
    </source>
</evidence>
<reference evidence="3 4" key="1">
    <citation type="journal article" date="2013" name="Genome Announc.">
        <title>Genome sequences for three denitrifying bacterial strains isolated from a uranium- and nitrate-contaminated subsurface environment.</title>
        <authorList>
            <person name="Venkatramanan R."/>
            <person name="Prakash O."/>
            <person name="Woyke T."/>
            <person name="Chain P."/>
            <person name="Goodwin L.A."/>
            <person name="Watson D."/>
            <person name="Brooks S."/>
            <person name="Kostka J.E."/>
            <person name="Green S.J."/>
        </authorList>
    </citation>
    <scope>NUCLEOTIDE SEQUENCE [LARGE SCALE GENOMIC DNA]</scope>
    <source>
        <strain evidence="3 4">1NES1</strain>
    </source>
</reference>
<keyword evidence="4" id="KW-1185">Reference proteome</keyword>
<dbReference type="PANTHER" id="PTHR12526">
    <property type="entry name" value="GLYCOSYLTRANSFERASE"/>
    <property type="match status" value="1"/>
</dbReference>
<dbReference type="GO" id="GO:0016757">
    <property type="term" value="F:glycosyltransferase activity"/>
    <property type="evidence" value="ECO:0007669"/>
    <property type="project" value="InterPro"/>
</dbReference>
<dbReference type="CDD" id="cd03802">
    <property type="entry name" value="GT4_AviGT4-like"/>
    <property type="match status" value="1"/>
</dbReference>
<dbReference type="AlphaFoldDB" id="N0B4Y7"/>
<dbReference type="HOGENOM" id="CLU_042257_0_0_5"/>
<feature type="domain" description="Glycosyltransferase subfamily 4-like N-terminal" evidence="2">
    <location>
        <begin position="70"/>
        <end position="171"/>
    </location>
</feature>
<dbReference type="Gene3D" id="3.40.50.2000">
    <property type="entry name" value="Glycogen Phosphorylase B"/>
    <property type="match status" value="2"/>
</dbReference>
<gene>
    <name evidence="3" type="ORF">HYPDE_31843</name>
</gene>
<name>N0B4Y7_9HYPH</name>
<dbReference type="InterPro" id="IPR028098">
    <property type="entry name" value="Glyco_trans_4-like_N"/>
</dbReference>
<keyword evidence="3" id="KW-0808">Transferase</keyword>
<accession>N0B4Y7</accession>
<dbReference type="InterPro" id="IPR001296">
    <property type="entry name" value="Glyco_trans_1"/>
</dbReference>
<dbReference type="EMBL" id="CP005587">
    <property type="protein sequence ID" value="AGK58043.1"/>
    <property type="molecule type" value="Genomic_DNA"/>
</dbReference>
<dbReference type="STRING" id="670307.HYPDE_31843"/>
<dbReference type="Pfam" id="PF00534">
    <property type="entry name" value="Glycos_transf_1"/>
    <property type="match status" value="1"/>
</dbReference>
<evidence type="ECO:0000313" key="3">
    <source>
        <dbReference type="EMBL" id="AGK58043.1"/>
    </source>
</evidence>
<feature type="domain" description="Glycosyl transferase family 1" evidence="1">
    <location>
        <begin position="224"/>
        <end position="366"/>
    </location>
</feature>
<protein>
    <submittedName>
        <fullName evidence="3">Group 1 glycosyl transferase</fullName>
    </submittedName>
</protein>
<dbReference type="Proteomes" id="UP000005952">
    <property type="component" value="Chromosome"/>
</dbReference>
<evidence type="ECO:0000259" key="2">
    <source>
        <dbReference type="Pfam" id="PF13439"/>
    </source>
</evidence>
<evidence type="ECO:0000313" key="4">
    <source>
        <dbReference type="Proteomes" id="UP000005952"/>
    </source>
</evidence>
<dbReference type="Pfam" id="PF13439">
    <property type="entry name" value="Glyco_transf_4"/>
    <property type="match status" value="1"/>
</dbReference>
<sequence length="416" mass="46770">MQRSDLPKTTSIFACDVGCDWRRDRRSHAECRNELALTPLKFQWKGWFSRFSMKIAQIGPLIESVPPRYYGGTERIVSYLTEELVAQGHDVTLFASGDSITSANLIPCCHEALRLNPSVRDPIPYYMIMLDRVRRMASSFDVLHFHIDQFHFPLFRSIARHTLTTLHGRQDLPDLQQLYRAFPDMGVVSISDSQREPIPFANFLGTVYHGLPENLHRPTFSQRGGYFAFLGRISPEKRLDRAIEIAHAVGFPLKIAAKVDAVDVEYFESKIKPLLKSSDIEFVGEIADADKSEFLGEAAALLFPINWPEPFGLVMIEAMACGTPVLAFRRGAASEVIDDGVTGFVVDDTESAIATIPRLLSLDRRRIRETFEKRFTVARMAKSYGSLYARACTSFGRVSKVRSEDAAAPAIENVVN</sequence>
<dbReference type="eggNOG" id="COG0438">
    <property type="taxonomic scope" value="Bacteria"/>
</dbReference>
<dbReference type="SUPFAM" id="SSF53756">
    <property type="entry name" value="UDP-Glycosyltransferase/glycogen phosphorylase"/>
    <property type="match status" value="1"/>
</dbReference>